<proteinExistence type="predicted"/>
<protein>
    <submittedName>
        <fullName evidence="1">Lipopolysaccharide biosynthesis protein</fullName>
    </submittedName>
</protein>
<dbReference type="OrthoDB" id="80014at2"/>
<dbReference type="KEGG" id="lgo:JCM16774_1240"/>
<dbReference type="AlphaFoldDB" id="A0A510JAF1"/>
<name>A0A510JAF1_9FUSO</name>
<organism evidence="1 2">
    <name type="scientific">Pseudoleptotrichia goodfellowii</name>
    <dbReference type="NCBI Taxonomy" id="157692"/>
    <lineage>
        <taxon>Bacteria</taxon>
        <taxon>Fusobacteriati</taxon>
        <taxon>Fusobacteriota</taxon>
        <taxon>Fusobacteriia</taxon>
        <taxon>Fusobacteriales</taxon>
        <taxon>Leptotrichiaceae</taxon>
        <taxon>Pseudoleptotrichia</taxon>
    </lineage>
</organism>
<reference evidence="1 2" key="1">
    <citation type="submission" date="2019-07" db="EMBL/GenBank/DDBJ databases">
        <title>Complete Genome Sequence of Leptotrichia goodfellowii Strain JCM 16774.</title>
        <authorList>
            <person name="Watanabe S."/>
            <person name="Cui L."/>
        </authorList>
    </citation>
    <scope>NUCLEOTIDE SEQUENCE [LARGE SCALE GENOMIC DNA]</scope>
    <source>
        <strain evidence="1 2">JCM16774</strain>
    </source>
</reference>
<dbReference type="RefSeq" id="WP_006807906.1">
    <property type="nucleotide sequence ID" value="NZ_AP019822.1"/>
</dbReference>
<accession>A0A510JAF1</accession>
<dbReference type="EMBL" id="AP019822">
    <property type="protein sequence ID" value="BBM36308.1"/>
    <property type="molecule type" value="Genomic_DNA"/>
</dbReference>
<dbReference type="Proteomes" id="UP000321606">
    <property type="component" value="Chromosome"/>
</dbReference>
<gene>
    <name evidence="1" type="ORF">JCM16774_1240</name>
</gene>
<dbReference type="STRING" id="714315.GCA_000516535_01246"/>
<evidence type="ECO:0000313" key="2">
    <source>
        <dbReference type="Proteomes" id="UP000321606"/>
    </source>
</evidence>
<sequence>MSNEKQQSINLNIIIKILYKNLVMIVLITAMITALGAVYAFTNKSYKSEINLYGNDRVLNEIGETSQYSLNSFDFFLFIKKNSKTLKNTGLSDEKFLKDMSSRLNAQSETNNPTIKVKFSTKSKTEGEEFSKEYVQLATEYLGNKENKFLDTQIKLLEEQYNFITKNTDIRTTKDSLSDTLVSRLAYYRLLKNDTSPVVKLISLNTKPALSKKIILAGALFLGLFLGVFAAFIKEFSKTLDWNEIKDKN</sequence>
<evidence type="ECO:0000313" key="1">
    <source>
        <dbReference type="EMBL" id="BBM36308.1"/>
    </source>
</evidence>